<evidence type="ECO:0000313" key="8">
    <source>
        <dbReference type="EMBL" id="KAJ8985312.1"/>
    </source>
</evidence>
<evidence type="ECO:0000256" key="3">
    <source>
        <dbReference type="ARBA" id="ARBA00022989"/>
    </source>
</evidence>
<dbReference type="InterPro" id="IPR003663">
    <property type="entry name" value="Sugar/inositol_transpt"/>
</dbReference>
<evidence type="ECO:0000256" key="5">
    <source>
        <dbReference type="ARBA" id="ARBA00023180"/>
    </source>
</evidence>
<feature type="non-terminal residue" evidence="8">
    <location>
        <position position="1"/>
    </location>
</feature>
<gene>
    <name evidence="8" type="ORF">NQ317_007099</name>
</gene>
<feature type="transmembrane region" description="Helical" evidence="6">
    <location>
        <begin position="129"/>
        <end position="152"/>
    </location>
</feature>
<evidence type="ECO:0000256" key="1">
    <source>
        <dbReference type="ARBA" id="ARBA00004141"/>
    </source>
</evidence>
<accession>A0ABQ9K702</accession>
<evidence type="ECO:0000256" key="4">
    <source>
        <dbReference type="ARBA" id="ARBA00023136"/>
    </source>
</evidence>
<feature type="transmembrane region" description="Helical" evidence="6">
    <location>
        <begin position="98"/>
        <end position="122"/>
    </location>
</feature>
<keyword evidence="9" id="KW-1185">Reference proteome</keyword>
<feature type="transmembrane region" description="Helical" evidence="6">
    <location>
        <begin position="158"/>
        <end position="179"/>
    </location>
</feature>
<dbReference type="PROSITE" id="PS00216">
    <property type="entry name" value="SUGAR_TRANSPORT_1"/>
    <property type="match status" value="1"/>
</dbReference>
<evidence type="ECO:0000259" key="7">
    <source>
        <dbReference type="PROSITE" id="PS50850"/>
    </source>
</evidence>
<name>A0ABQ9K702_9CUCU</name>
<feature type="transmembrane region" description="Helical" evidence="6">
    <location>
        <begin position="12"/>
        <end position="30"/>
    </location>
</feature>
<comment type="caution">
    <text evidence="8">The sequence shown here is derived from an EMBL/GenBank/DDBJ whole genome shotgun (WGS) entry which is preliminary data.</text>
</comment>
<proteinExistence type="predicted"/>
<dbReference type="Proteomes" id="UP001162164">
    <property type="component" value="Unassembled WGS sequence"/>
</dbReference>
<evidence type="ECO:0000256" key="2">
    <source>
        <dbReference type="ARBA" id="ARBA00022692"/>
    </source>
</evidence>
<protein>
    <recommendedName>
        <fullName evidence="7">Major facilitator superfamily (MFS) profile domain-containing protein</fullName>
    </recommendedName>
</protein>
<keyword evidence="5" id="KW-0325">Glycoprotein</keyword>
<dbReference type="PROSITE" id="PS50850">
    <property type="entry name" value="MFS"/>
    <property type="match status" value="1"/>
</dbReference>
<dbReference type="PANTHER" id="PTHR23503:SF127">
    <property type="entry name" value="FI08437P-RELATED"/>
    <property type="match status" value="1"/>
</dbReference>
<keyword evidence="4 6" id="KW-0472">Membrane</keyword>
<evidence type="ECO:0000256" key="6">
    <source>
        <dbReference type="SAM" id="Phobius"/>
    </source>
</evidence>
<feature type="domain" description="Major facilitator superfamily (MFS) profile" evidence="7">
    <location>
        <begin position="50"/>
        <end position="202"/>
    </location>
</feature>
<dbReference type="InterPro" id="IPR036259">
    <property type="entry name" value="MFS_trans_sf"/>
</dbReference>
<keyword evidence="2 6" id="KW-0812">Transmembrane</keyword>
<dbReference type="InterPro" id="IPR005828">
    <property type="entry name" value="MFS_sugar_transport-like"/>
</dbReference>
<dbReference type="PROSITE" id="PS00217">
    <property type="entry name" value="SUGAR_TRANSPORT_2"/>
    <property type="match status" value="1"/>
</dbReference>
<sequence>IMYNSSGLVPARFLILISHFAICVTLLWNGKESDISTEKPGWTKLLALSGVSISLGLCMPVGYNIGVVNTPAAIIKVFCNESVYTRYESVLDQTHLDLLWSVVVSIFLVGAAIGSLGGSVLADKIGRKGVLCVCAGLYILAAIFLFACKAANSIEMLIIGRLVVGLASGLTTSVAPMYLTELAPLNLKGATGVLCPLGLTIE</sequence>
<dbReference type="Pfam" id="PF00083">
    <property type="entry name" value="Sugar_tr"/>
    <property type="match status" value="1"/>
</dbReference>
<dbReference type="EMBL" id="JAPWTJ010000017">
    <property type="protein sequence ID" value="KAJ8985312.1"/>
    <property type="molecule type" value="Genomic_DNA"/>
</dbReference>
<comment type="subcellular location">
    <subcellularLocation>
        <location evidence="1">Membrane</location>
        <topology evidence="1">Multi-pass membrane protein</topology>
    </subcellularLocation>
</comment>
<dbReference type="InterPro" id="IPR020846">
    <property type="entry name" value="MFS_dom"/>
</dbReference>
<dbReference type="InterPro" id="IPR045263">
    <property type="entry name" value="GLUT"/>
</dbReference>
<dbReference type="PANTHER" id="PTHR23503">
    <property type="entry name" value="SOLUTE CARRIER FAMILY 2"/>
    <property type="match status" value="1"/>
</dbReference>
<reference evidence="8" key="1">
    <citation type="journal article" date="2023" name="Insect Mol. Biol.">
        <title>Genome sequencing provides insights into the evolution of gene families encoding plant cell wall-degrading enzymes in longhorned beetles.</title>
        <authorList>
            <person name="Shin N.R."/>
            <person name="Okamura Y."/>
            <person name="Kirsch R."/>
            <person name="Pauchet Y."/>
        </authorList>
    </citation>
    <scope>NUCLEOTIDE SEQUENCE</scope>
    <source>
        <strain evidence="8">MMC_N1</strain>
    </source>
</reference>
<keyword evidence="3 6" id="KW-1133">Transmembrane helix</keyword>
<evidence type="ECO:0000313" key="9">
    <source>
        <dbReference type="Proteomes" id="UP001162164"/>
    </source>
</evidence>
<feature type="transmembrane region" description="Helical" evidence="6">
    <location>
        <begin position="42"/>
        <end position="63"/>
    </location>
</feature>
<dbReference type="SUPFAM" id="SSF103473">
    <property type="entry name" value="MFS general substrate transporter"/>
    <property type="match status" value="1"/>
</dbReference>
<dbReference type="Gene3D" id="1.20.1250.20">
    <property type="entry name" value="MFS general substrate transporter like domains"/>
    <property type="match status" value="1"/>
</dbReference>
<dbReference type="PRINTS" id="PR00171">
    <property type="entry name" value="SUGRTRNSPORT"/>
</dbReference>
<organism evidence="8 9">
    <name type="scientific">Molorchus minor</name>
    <dbReference type="NCBI Taxonomy" id="1323400"/>
    <lineage>
        <taxon>Eukaryota</taxon>
        <taxon>Metazoa</taxon>
        <taxon>Ecdysozoa</taxon>
        <taxon>Arthropoda</taxon>
        <taxon>Hexapoda</taxon>
        <taxon>Insecta</taxon>
        <taxon>Pterygota</taxon>
        <taxon>Neoptera</taxon>
        <taxon>Endopterygota</taxon>
        <taxon>Coleoptera</taxon>
        <taxon>Polyphaga</taxon>
        <taxon>Cucujiformia</taxon>
        <taxon>Chrysomeloidea</taxon>
        <taxon>Cerambycidae</taxon>
        <taxon>Lamiinae</taxon>
        <taxon>Monochamini</taxon>
        <taxon>Molorchus</taxon>
    </lineage>
</organism>
<dbReference type="InterPro" id="IPR005829">
    <property type="entry name" value="Sugar_transporter_CS"/>
</dbReference>